<keyword evidence="1" id="KW-0547">Nucleotide-binding</keyword>
<accession>A0A9D9DPH3</accession>
<keyword evidence="1" id="KW-0067">ATP-binding</keyword>
<evidence type="ECO:0000313" key="1">
    <source>
        <dbReference type="EMBL" id="MBO8431687.1"/>
    </source>
</evidence>
<dbReference type="AlphaFoldDB" id="A0A9D9DPH3"/>
<organism evidence="1 2">
    <name type="scientific">Candidatus Pullibacteroides excrementavium</name>
    <dbReference type="NCBI Taxonomy" id="2840905"/>
    <lineage>
        <taxon>Bacteria</taxon>
        <taxon>Pseudomonadati</taxon>
        <taxon>Bacteroidota</taxon>
        <taxon>Bacteroidia</taxon>
        <taxon>Bacteroidales</taxon>
        <taxon>Candidatus Pullibacteroides</taxon>
    </lineage>
</organism>
<evidence type="ECO:0000313" key="2">
    <source>
        <dbReference type="Proteomes" id="UP000823612"/>
    </source>
</evidence>
<protein>
    <submittedName>
        <fullName evidence="1">ATP-binding protein</fullName>
    </submittedName>
</protein>
<dbReference type="PANTHER" id="PTHR34301:SF8">
    <property type="entry name" value="ATPASE DOMAIN-CONTAINING PROTEIN"/>
    <property type="match status" value="1"/>
</dbReference>
<dbReference type="PANTHER" id="PTHR34301">
    <property type="entry name" value="DNA-BINDING PROTEIN-RELATED"/>
    <property type="match status" value="1"/>
</dbReference>
<sequence length="393" mass="44611">MSRTFMFGVSVSGENFTDRVEETRRIKANFENGINTILISPRRMGKTSLVKKVKEIMDSKDRLAQDGGNSPTGGVSMNIKVVYMDIYDCRDESDFYDRFATHILKSLSTKVEQVVDAAKDFLGRLAPKISISPDMATEYAFSLGLKPQKNDAEYILNLPERIGQRRGIHIVVCIDEFQQIGEMPSSLLLQRRIRSVWQHQQHVSYCFLGSKKHMMENLFSNKRMPFYQFGDMLYLGKISTSDWVSYIQSRFVLSGKSISAEMASLLCQKVDNQSSYVQQLAWNVLLETEKETKMQDIDNGMSALIAQNSALFMQQIEGMTSYQLNFIKALCAGVQTGFSSKKVLETYDLGSKSNITRIRKSLIEKELVDVDGKIHVLADPVFKAWFTAAYMSI</sequence>
<dbReference type="Proteomes" id="UP000823612">
    <property type="component" value="Unassembled WGS sequence"/>
</dbReference>
<dbReference type="InterPro" id="IPR027417">
    <property type="entry name" value="P-loop_NTPase"/>
</dbReference>
<reference evidence="1" key="1">
    <citation type="submission" date="2020-10" db="EMBL/GenBank/DDBJ databases">
        <authorList>
            <person name="Gilroy R."/>
        </authorList>
    </citation>
    <scope>NUCLEOTIDE SEQUENCE</scope>
    <source>
        <strain evidence="1">2889</strain>
    </source>
</reference>
<proteinExistence type="predicted"/>
<comment type="caution">
    <text evidence="1">The sequence shown here is derived from an EMBL/GenBank/DDBJ whole genome shotgun (WGS) entry which is preliminary data.</text>
</comment>
<dbReference type="Gene3D" id="3.40.50.300">
    <property type="entry name" value="P-loop containing nucleotide triphosphate hydrolases"/>
    <property type="match status" value="1"/>
</dbReference>
<name>A0A9D9DPH3_9BACT</name>
<gene>
    <name evidence="1" type="ORF">IAB08_00120</name>
</gene>
<dbReference type="GO" id="GO:0005524">
    <property type="term" value="F:ATP binding"/>
    <property type="evidence" value="ECO:0007669"/>
    <property type="project" value="UniProtKB-KW"/>
</dbReference>
<dbReference type="EMBL" id="JADIMZ010000004">
    <property type="protein sequence ID" value="MBO8431687.1"/>
    <property type="molecule type" value="Genomic_DNA"/>
</dbReference>
<reference evidence="1" key="2">
    <citation type="journal article" date="2021" name="PeerJ">
        <title>Extensive microbial diversity within the chicken gut microbiome revealed by metagenomics and culture.</title>
        <authorList>
            <person name="Gilroy R."/>
            <person name="Ravi A."/>
            <person name="Getino M."/>
            <person name="Pursley I."/>
            <person name="Horton D.L."/>
            <person name="Alikhan N.F."/>
            <person name="Baker D."/>
            <person name="Gharbi K."/>
            <person name="Hall N."/>
            <person name="Watson M."/>
            <person name="Adriaenssens E.M."/>
            <person name="Foster-Nyarko E."/>
            <person name="Jarju S."/>
            <person name="Secka A."/>
            <person name="Antonio M."/>
            <person name="Oren A."/>
            <person name="Chaudhuri R.R."/>
            <person name="La Ragione R."/>
            <person name="Hildebrand F."/>
            <person name="Pallen M.J."/>
        </authorList>
    </citation>
    <scope>NUCLEOTIDE SEQUENCE</scope>
    <source>
        <strain evidence="1">2889</strain>
    </source>
</reference>
<dbReference type="SUPFAM" id="SSF52540">
    <property type="entry name" value="P-loop containing nucleoside triphosphate hydrolases"/>
    <property type="match status" value="1"/>
</dbReference>